<dbReference type="GO" id="GO:0009146">
    <property type="term" value="P:purine nucleoside triphosphate catabolic process"/>
    <property type="evidence" value="ECO:0007669"/>
    <property type="project" value="UniProtKB-UniRule"/>
</dbReference>
<evidence type="ECO:0000256" key="6">
    <source>
        <dbReference type="ARBA" id="ARBA00022842"/>
    </source>
</evidence>
<dbReference type="NCBIfam" id="TIGR00042">
    <property type="entry name" value="RdgB/HAM1 family non-canonical purine NTP pyrophosphatase"/>
    <property type="match status" value="1"/>
</dbReference>
<keyword evidence="3 10" id="KW-0479">Metal-binding</keyword>
<dbReference type="GO" id="GO:0005829">
    <property type="term" value="C:cytosol"/>
    <property type="evidence" value="ECO:0007669"/>
    <property type="project" value="TreeGrafter"/>
</dbReference>
<dbReference type="RefSeq" id="WP_097062294.1">
    <property type="nucleotide sequence ID" value="NZ_OBMI01000001.1"/>
</dbReference>
<evidence type="ECO:0000256" key="1">
    <source>
        <dbReference type="ARBA" id="ARBA00008023"/>
    </source>
</evidence>
<dbReference type="EC" id="3.6.1.66" evidence="10"/>
<evidence type="ECO:0000256" key="11">
    <source>
        <dbReference type="RuleBase" id="RU003781"/>
    </source>
</evidence>
<evidence type="ECO:0000256" key="2">
    <source>
        <dbReference type="ARBA" id="ARBA00011738"/>
    </source>
</evidence>
<keyword evidence="6 10" id="KW-0460">Magnesium</keyword>
<evidence type="ECO:0000256" key="3">
    <source>
        <dbReference type="ARBA" id="ARBA00022723"/>
    </source>
</evidence>
<dbReference type="GO" id="GO:0036220">
    <property type="term" value="F:ITP diphosphatase activity"/>
    <property type="evidence" value="ECO:0007669"/>
    <property type="project" value="UniProtKB-UniRule"/>
</dbReference>
<dbReference type="CDD" id="cd00515">
    <property type="entry name" value="HAM1"/>
    <property type="match status" value="1"/>
</dbReference>
<feature type="active site" description="Proton acceptor" evidence="10">
    <location>
        <position position="84"/>
    </location>
</feature>
<sequence length="209" mass="22465">MSGEGRVPQAIRKLQPGRLVIASHNEGKVREIRALLGPYGVEPVSAAELDLPEPEETGTSFVANAELKALQAADLSGLPALSDDSGLCVEALNGDPGIFSARWGGSDRDFARAMGLVEEKLAALGPDTSRDAHFVCALALAWPDGHVEWFEGRVDGTLVWPPRGERGFGYDPMFVRDGDSETFGEIDPDLKHSISHRADAFRQLVAAVF</sequence>
<dbReference type="EMBL" id="OBMI01000001">
    <property type="protein sequence ID" value="SOB79057.1"/>
    <property type="molecule type" value="Genomic_DNA"/>
</dbReference>
<dbReference type="FunFam" id="3.90.950.10:FF:000001">
    <property type="entry name" value="dITP/XTP pyrophosphatase"/>
    <property type="match status" value="1"/>
</dbReference>
<dbReference type="Gene3D" id="3.90.950.10">
    <property type="match status" value="1"/>
</dbReference>
<dbReference type="InterPro" id="IPR002637">
    <property type="entry name" value="RdgB/HAM1"/>
</dbReference>
<dbReference type="GO" id="GO:0017111">
    <property type="term" value="F:ribonucleoside triphosphate phosphatase activity"/>
    <property type="evidence" value="ECO:0007669"/>
    <property type="project" value="InterPro"/>
</dbReference>
<evidence type="ECO:0000313" key="13">
    <source>
        <dbReference type="Proteomes" id="UP000219494"/>
    </source>
</evidence>
<feature type="binding site" evidence="10">
    <location>
        <begin position="196"/>
        <end position="197"/>
    </location>
    <ligand>
        <name>substrate</name>
    </ligand>
</feature>
<comment type="similarity">
    <text evidence="1 10 11">Belongs to the HAM1 NTPase family.</text>
</comment>
<dbReference type="HAMAP" id="MF_01405">
    <property type="entry name" value="Non_canon_purine_NTPase"/>
    <property type="match status" value="1"/>
</dbReference>
<accession>A0A285QFZ5</accession>
<dbReference type="SUPFAM" id="SSF52972">
    <property type="entry name" value="ITPase-like"/>
    <property type="match status" value="1"/>
</dbReference>
<evidence type="ECO:0000256" key="5">
    <source>
        <dbReference type="ARBA" id="ARBA00022801"/>
    </source>
</evidence>
<feature type="binding site" evidence="10">
    <location>
        <begin position="23"/>
        <end position="28"/>
    </location>
    <ligand>
        <name>substrate</name>
    </ligand>
</feature>
<evidence type="ECO:0000256" key="7">
    <source>
        <dbReference type="ARBA" id="ARBA00023080"/>
    </source>
</evidence>
<reference evidence="12 13" key="1">
    <citation type="submission" date="2017-07" db="EMBL/GenBank/DDBJ databases">
        <authorList>
            <person name="Sun Z.S."/>
            <person name="Albrecht U."/>
            <person name="Echele G."/>
            <person name="Lee C.C."/>
        </authorList>
    </citation>
    <scope>NUCLEOTIDE SEQUENCE [LARGE SCALE GENOMIC DNA]</scope>
    <source>
        <strain evidence="12 13">CGMCC 1.12672</strain>
    </source>
</reference>
<dbReference type="GO" id="GO:0035870">
    <property type="term" value="F:dITP diphosphatase activity"/>
    <property type="evidence" value="ECO:0007669"/>
    <property type="project" value="UniProtKB-UniRule"/>
</dbReference>
<proteinExistence type="inferred from homology"/>
<keyword evidence="5 10" id="KW-0378">Hydrolase</keyword>
<gene>
    <name evidence="12" type="ORF">SAMN06297144_0352</name>
</gene>
<keyword evidence="13" id="KW-1185">Reference proteome</keyword>
<name>A0A285QFZ5_9SPHN</name>
<dbReference type="Pfam" id="PF01725">
    <property type="entry name" value="Ham1p_like"/>
    <property type="match status" value="1"/>
</dbReference>
<dbReference type="GO" id="GO:0000166">
    <property type="term" value="F:nucleotide binding"/>
    <property type="evidence" value="ECO:0007669"/>
    <property type="project" value="UniProtKB-KW"/>
</dbReference>
<dbReference type="GO" id="GO:0009117">
    <property type="term" value="P:nucleotide metabolic process"/>
    <property type="evidence" value="ECO:0007669"/>
    <property type="project" value="UniProtKB-KW"/>
</dbReference>
<comment type="catalytic activity">
    <reaction evidence="8 10">
        <text>dITP + H2O = dIMP + diphosphate + H(+)</text>
        <dbReference type="Rhea" id="RHEA:28342"/>
        <dbReference type="ChEBI" id="CHEBI:15377"/>
        <dbReference type="ChEBI" id="CHEBI:15378"/>
        <dbReference type="ChEBI" id="CHEBI:33019"/>
        <dbReference type="ChEBI" id="CHEBI:61194"/>
        <dbReference type="ChEBI" id="CHEBI:61382"/>
        <dbReference type="EC" id="3.6.1.66"/>
    </reaction>
</comment>
<dbReference type="AlphaFoldDB" id="A0A285QFZ5"/>
<keyword evidence="7 10" id="KW-0546">Nucleotide metabolism</keyword>
<evidence type="ECO:0000256" key="10">
    <source>
        <dbReference type="HAMAP-Rule" id="MF_01405"/>
    </source>
</evidence>
<evidence type="ECO:0000256" key="4">
    <source>
        <dbReference type="ARBA" id="ARBA00022741"/>
    </source>
</evidence>
<organism evidence="12 13">
    <name type="scientific">Sphingomonas guangdongensis</name>
    <dbReference type="NCBI Taxonomy" id="1141890"/>
    <lineage>
        <taxon>Bacteria</taxon>
        <taxon>Pseudomonadati</taxon>
        <taxon>Pseudomonadota</taxon>
        <taxon>Alphaproteobacteria</taxon>
        <taxon>Sphingomonadales</taxon>
        <taxon>Sphingomonadaceae</taxon>
        <taxon>Sphingomonas</taxon>
    </lineage>
</organism>
<comment type="catalytic activity">
    <reaction evidence="9 10">
        <text>XTP + H2O = XMP + diphosphate + H(+)</text>
        <dbReference type="Rhea" id="RHEA:28610"/>
        <dbReference type="ChEBI" id="CHEBI:15377"/>
        <dbReference type="ChEBI" id="CHEBI:15378"/>
        <dbReference type="ChEBI" id="CHEBI:33019"/>
        <dbReference type="ChEBI" id="CHEBI:57464"/>
        <dbReference type="ChEBI" id="CHEBI:61314"/>
        <dbReference type="EC" id="3.6.1.66"/>
    </reaction>
</comment>
<feature type="binding site" evidence="10">
    <location>
        <begin position="168"/>
        <end position="171"/>
    </location>
    <ligand>
        <name>substrate</name>
    </ligand>
</feature>
<feature type="binding site" evidence="10">
    <location>
        <position position="84"/>
    </location>
    <ligand>
        <name>Mg(2+)</name>
        <dbReference type="ChEBI" id="CHEBI:18420"/>
    </ligand>
</feature>
<dbReference type="InterPro" id="IPR029001">
    <property type="entry name" value="ITPase-like_fam"/>
</dbReference>
<dbReference type="InterPro" id="IPR020922">
    <property type="entry name" value="dITP/XTP_pyrophosphatase"/>
</dbReference>
<comment type="function">
    <text evidence="10">Pyrophosphatase that catalyzes the hydrolysis of nucleoside triphosphates to their monophosphate derivatives, with a high preference for the non-canonical purine nucleotides XTP (xanthosine triphosphate), dITP (deoxyinosine triphosphate) and ITP. Seems to function as a house-cleaning enzyme that removes non-canonical purine nucleotides from the nucleotide pool, thus preventing their incorporation into DNA/RNA and avoiding chromosomal lesions.</text>
</comment>
<evidence type="ECO:0000256" key="8">
    <source>
        <dbReference type="ARBA" id="ARBA00051875"/>
    </source>
</evidence>
<feature type="binding site" evidence="10">
    <location>
        <position position="191"/>
    </location>
    <ligand>
        <name>substrate</name>
    </ligand>
</feature>
<dbReference type="Proteomes" id="UP000219494">
    <property type="component" value="Unassembled WGS sequence"/>
</dbReference>
<feature type="binding site" evidence="10">
    <location>
        <position position="55"/>
    </location>
    <ligand>
        <name>Mg(2+)</name>
        <dbReference type="ChEBI" id="CHEBI:18420"/>
    </ligand>
</feature>
<evidence type="ECO:0000313" key="12">
    <source>
        <dbReference type="EMBL" id="SOB79057.1"/>
    </source>
</evidence>
<dbReference type="PANTHER" id="PTHR11067:SF9">
    <property type="entry name" value="INOSINE TRIPHOSPHATE PYROPHOSPHATASE"/>
    <property type="match status" value="1"/>
</dbReference>
<dbReference type="GO" id="GO:0036222">
    <property type="term" value="F:XTP diphosphatase activity"/>
    <property type="evidence" value="ECO:0007669"/>
    <property type="project" value="UniProtKB-UniRule"/>
</dbReference>
<dbReference type="PANTHER" id="PTHR11067">
    <property type="entry name" value="INOSINE TRIPHOSPHATE PYROPHOSPHATASE/HAM1 PROTEIN"/>
    <property type="match status" value="1"/>
</dbReference>
<protein>
    <recommendedName>
        <fullName evidence="10">dITP/XTP pyrophosphatase</fullName>
        <ecNumber evidence="10">3.6.1.66</ecNumber>
    </recommendedName>
    <alternativeName>
        <fullName evidence="10">Non-canonical purine NTP pyrophosphatase</fullName>
    </alternativeName>
    <alternativeName>
        <fullName evidence="10">Non-standard purine NTP pyrophosphatase</fullName>
    </alternativeName>
    <alternativeName>
        <fullName evidence="10">Nucleoside-triphosphate diphosphatase</fullName>
    </alternativeName>
    <alternativeName>
        <fullName evidence="10">Nucleoside-triphosphate pyrophosphatase</fullName>
        <shortName evidence="10">NTPase</shortName>
    </alternativeName>
</protein>
<evidence type="ECO:0000256" key="9">
    <source>
        <dbReference type="ARBA" id="ARBA00052017"/>
    </source>
</evidence>
<comment type="subunit">
    <text evidence="2 10">Homodimer.</text>
</comment>
<feature type="binding site" evidence="10">
    <location>
        <position position="85"/>
    </location>
    <ligand>
        <name>substrate</name>
    </ligand>
</feature>
<comment type="cofactor">
    <cofactor evidence="10">
        <name>Mg(2+)</name>
        <dbReference type="ChEBI" id="CHEBI:18420"/>
    </cofactor>
    <text evidence="10">Binds 1 Mg(2+) ion per subunit.</text>
</comment>
<keyword evidence="4 10" id="KW-0547">Nucleotide-binding</keyword>
<dbReference type="GO" id="GO:0046872">
    <property type="term" value="F:metal ion binding"/>
    <property type="evidence" value="ECO:0007669"/>
    <property type="project" value="UniProtKB-KW"/>
</dbReference>
<dbReference type="OrthoDB" id="9807456at2"/>
<comment type="catalytic activity">
    <reaction evidence="10">
        <text>ITP + H2O = IMP + diphosphate + H(+)</text>
        <dbReference type="Rhea" id="RHEA:29399"/>
        <dbReference type="ChEBI" id="CHEBI:15377"/>
        <dbReference type="ChEBI" id="CHEBI:15378"/>
        <dbReference type="ChEBI" id="CHEBI:33019"/>
        <dbReference type="ChEBI" id="CHEBI:58053"/>
        <dbReference type="ChEBI" id="CHEBI:61402"/>
        <dbReference type="EC" id="3.6.1.66"/>
    </reaction>
</comment>